<sequence length="44" mass="5166">MKYYKQKINKTTGRAEPVLLKYQRSVAAQEDVIGLIWLTKLEIK</sequence>
<evidence type="ECO:0000313" key="2">
    <source>
        <dbReference type="Proteomes" id="UP000537718"/>
    </source>
</evidence>
<proteinExistence type="predicted"/>
<accession>A0A7W8YSY3</accession>
<reference evidence="1 2" key="1">
    <citation type="submission" date="2020-08" db="EMBL/GenBank/DDBJ databases">
        <title>Genomic Encyclopedia of Type Strains, Phase IV (KMG-V): Genome sequencing to study the core and pangenomes of soil and plant-associated prokaryotes.</title>
        <authorList>
            <person name="Whitman W."/>
        </authorList>
    </citation>
    <scope>NUCLEOTIDE SEQUENCE [LARGE SCALE GENOMIC DNA]</scope>
    <source>
        <strain evidence="1 2">MP7CTX6</strain>
    </source>
</reference>
<dbReference type="Proteomes" id="UP000537718">
    <property type="component" value="Unassembled WGS sequence"/>
</dbReference>
<dbReference type="AlphaFoldDB" id="A0A7W8YSY3"/>
<evidence type="ECO:0000313" key="1">
    <source>
        <dbReference type="EMBL" id="MBB5621107.1"/>
    </source>
</evidence>
<name>A0A7W8YSY3_9SPHI</name>
<organism evidence="1 2">
    <name type="scientific">Pedobacter cryoconitis</name>
    <dbReference type="NCBI Taxonomy" id="188932"/>
    <lineage>
        <taxon>Bacteria</taxon>
        <taxon>Pseudomonadati</taxon>
        <taxon>Bacteroidota</taxon>
        <taxon>Sphingobacteriia</taxon>
        <taxon>Sphingobacteriales</taxon>
        <taxon>Sphingobacteriaceae</taxon>
        <taxon>Pedobacter</taxon>
    </lineage>
</organism>
<comment type="caution">
    <text evidence="1">The sequence shown here is derived from an EMBL/GenBank/DDBJ whole genome shotgun (WGS) entry which is preliminary data.</text>
</comment>
<gene>
    <name evidence="1" type="ORF">HDE69_002160</name>
</gene>
<protein>
    <submittedName>
        <fullName evidence="1">Uncharacterized protein</fullName>
    </submittedName>
</protein>
<dbReference type="EMBL" id="JACHCF010000004">
    <property type="protein sequence ID" value="MBB5621107.1"/>
    <property type="molecule type" value="Genomic_DNA"/>
</dbReference>